<dbReference type="AlphaFoldDB" id="A0A4Z0H476"/>
<dbReference type="PANTHER" id="PTHR42678">
    <property type="entry name" value="AMIDASE"/>
    <property type="match status" value="1"/>
</dbReference>
<gene>
    <name evidence="2" type="ORF">E4663_07930</name>
</gene>
<dbReference type="SUPFAM" id="SSF75304">
    <property type="entry name" value="Amidase signature (AS) enzymes"/>
    <property type="match status" value="1"/>
</dbReference>
<dbReference type="STRING" id="192814.GCA_900166575_01941"/>
<keyword evidence="2" id="KW-0378">Hydrolase</keyword>
<evidence type="ECO:0000313" key="3">
    <source>
        <dbReference type="Proteomes" id="UP000297982"/>
    </source>
</evidence>
<name>A0A4Z0H476_9BACI</name>
<comment type="caution">
    <text evidence="2">The sequence shown here is derived from an EMBL/GenBank/DDBJ whole genome shotgun (WGS) entry which is preliminary data.</text>
</comment>
<dbReference type="EC" id="3.5.1.4" evidence="2"/>
<dbReference type="Proteomes" id="UP000297982">
    <property type="component" value="Unassembled WGS sequence"/>
</dbReference>
<dbReference type="Pfam" id="PF01425">
    <property type="entry name" value="Amidase"/>
    <property type="match status" value="1"/>
</dbReference>
<evidence type="ECO:0000259" key="1">
    <source>
        <dbReference type="Pfam" id="PF01425"/>
    </source>
</evidence>
<dbReference type="Gene3D" id="3.90.1300.10">
    <property type="entry name" value="Amidase signature (AS) domain"/>
    <property type="match status" value="1"/>
</dbReference>
<evidence type="ECO:0000313" key="2">
    <source>
        <dbReference type="EMBL" id="TGB04910.1"/>
    </source>
</evidence>
<protein>
    <submittedName>
        <fullName evidence="2">Amidase</fullName>
        <ecNumber evidence="2">3.5.1.4</ecNumber>
    </submittedName>
</protein>
<dbReference type="RefSeq" id="WP_135327185.1">
    <property type="nucleotide sequence ID" value="NZ_SRJC01000001.1"/>
</dbReference>
<dbReference type="EMBL" id="SRJC01000001">
    <property type="protein sequence ID" value="TGB04910.1"/>
    <property type="molecule type" value="Genomic_DNA"/>
</dbReference>
<proteinExistence type="predicted"/>
<dbReference type="InterPro" id="IPR023631">
    <property type="entry name" value="Amidase_dom"/>
</dbReference>
<keyword evidence="3" id="KW-1185">Reference proteome</keyword>
<dbReference type="GO" id="GO:0004040">
    <property type="term" value="F:amidase activity"/>
    <property type="evidence" value="ECO:0007669"/>
    <property type="project" value="UniProtKB-EC"/>
</dbReference>
<accession>A0A4Z0H476</accession>
<dbReference type="PANTHER" id="PTHR42678:SF34">
    <property type="entry name" value="OS04G0183300 PROTEIN"/>
    <property type="match status" value="1"/>
</dbReference>
<dbReference type="InterPro" id="IPR036928">
    <property type="entry name" value="AS_sf"/>
</dbReference>
<organism evidence="2 3">
    <name type="scientific">Halobacillus salinus</name>
    <dbReference type="NCBI Taxonomy" id="192814"/>
    <lineage>
        <taxon>Bacteria</taxon>
        <taxon>Bacillati</taxon>
        <taxon>Bacillota</taxon>
        <taxon>Bacilli</taxon>
        <taxon>Bacillales</taxon>
        <taxon>Bacillaceae</taxon>
        <taxon>Halobacillus</taxon>
    </lineage>
</organism>
<dbReference type="NCBIfam" id="NF005300">
    <property type="entry name" value="PRK06828.1"/>
    <property type="match status" value="1"/>
</dbReference>
<sequence>MNEWFKDVSLLQAALVSGETTSREVTMAYLERIAEFDQSGPSINSVKEINPDALHIAEALDQERKQKGARGPLHGIPILLKDNIDTGDKMHTSAGSIALKDHYAKEDSFVASQLRKAGAILLGKANLTEWANFMSEAMPNGYSSRGGQVLNPYGPGTFDVGGSSSGSAAAVACSFATAAIGTETSGSILSPASANSLVGLKPTVGLISRNGIIPISHSQDTAGPITRTVKDAALLLEVLATQDAHDPATSTKPLQTSNLYTLELNPYALQGARVGVDYTFFEDLNKEERNVMDQAIEDLKSQGAEVIEISFPVTERESSVMFHEFKHGINAYLSSCAPHIPVHTLQELIAFHREHEESALEYGQSVLLDAEQTSGTLTDSTYIKDRLEDLRISTSDGLDALREEHRLDAFLSPNAAGSQLPAMAGYPSITVPAGYTEDEGKPVGLTLTASAFEESKLLSLGYHYEQTKSTPHQEPEL</sequence>
<reference evidence="2 3" key="1">
    <citation type="journal article" date="2003" name="Int. J. Syst. Evol. Microbiol.">
        <title>Halobacillus salinus sp. nov., isolated from a salt lake on the coast of the East Sea in Korea.</title>
        <authorList>
            <person name="Yoon J.H."/>
            <person name="Kang K.H."/>
            <person name="Park Y.H."/>
        </authorList>
    </citation>
    <scope>NUCLEOTIDE SEQUENCE [LARGE SCALE GENOMIC DNA]</scope>
    <source>
        <strain evidence="2 3">HSL-3</strain>
    </source>
</reference>
<feature type="domain" description="Amidase" evidence="1">
    <location>
        <begin position="24"/>
        <end position="458"/>
    </location>
</feature>